<evidence type="ECO:0000313" key="1">
    <source>
        <dbReference type="EMBL" id="KAJ1674251.1"/>
    </source>
</evidence>
<name>A0ACC1HF47_9FUNG</name>
<dbReference type="Proteomes" id="UP001145114">
    <property type="component" value="Unassembled WGS sequence"/>
</dbReference>
<reference evidence="1" key="1">
    <citation type="submission" date="2022-06" db="EMBL/GenBank/DDBJ databases">
        <title>Phylogenomic reconstructions and comparative analyses of Kickxellomycotina fungi.</title>
        <authorList>
            <person name="Reynolds N.K."/>
            <person name="Stajich J.E."/>
            <person name="Barry K."/>
            <person name="Grigoriev I.V."/>
            <person name="Crous P."/>
            <person name="Smith M.E."/>
        </authorList>
    </citation>
    <scope>NUCLEOTIDE SEQUENCE</scope>
    <source>
        <strain evidence="1">RSA 2271</strain>
    </source>
</reference>
<keyword evidence="2" id="KW-1185">Reference proteome</keyword>
<sequence>MSSKYANLPDIDLDQPDVYETPDPVEADDSLHPASEQASASPPPPHHCPADAQQAEEALDPNVSVEGIQARDALTKFQRLLHNSDASDDPKSVMARHKRALFRTYLLESLSKGGDLEVLTARSRPAGSDKEGQDSIVSPGWGTLDEETPQQRLRRLVYETHELAGTMQRTNETRASSKTSLDVTLLSTISELQHQLTILSQSVDRTYGQDGQRATSLLDRELLDKLCSIKSVHEDQEIAEAKTTKAAAAAPSRDRPGLGTHMGDIGDLEQRLVRLEKALFGPSQSQQVTGTDRKGITATISSLEERVSLLTDPRMVEGISRRAKQLIVELDRLKEQQQQQQQQQQKNLVVRSAQDGKAEGGEGAATVRELDQATVNRINDLFEHTTKLETLIELAPAVSARLQSLSQLHTEAASVVDTLKRAEESNERVDQGIGMLTDLCQSLMKSIAENSEVMQDNVRSLDERMDSLVMRIEALGK</sequence>
<organism evidence="1 2">
    <name type="scientific">Spiromyces aspiralis</name>
    <dbReference type="NCBI Taxonomy" id="68401"/>
    <lineage>
        <taxon>Eukaryota</taxon>
        <taxon>Fungi</taxon>
        <taxon>Fungi incertae sedis</taxon>
        <taxon>Zoopagomycota</taxon>
        <taxon>Kickxellomycotina</taxon>
        <taxon>Kickxellomycetes</taxon>
        <taxon>Kickxellales</taxon>
        <taxon>Kickxellaceae</taxon>
        <taxon>Spiromyces</taxon>
    </lineage>
</organism>
<comment type="caution">
    <text evidence="1">The sequence shown here is derived from an EMBL/GenBank/DDBJ whole genome shotgun (WGS) entry which is preliminary data.</text>
</comment>
<proteinExistence type="predicted"/>
<protein>
    <submittedName>
        <fullName evidence="1">Uncharacterized protein</fullName>
    </submittedName>
</protein>
<accession>A0ACC1HF47</accession>
<gene>
    <name evidence="1" type="ORF">EV182_003663</name>
</gene>
<evidence type="ECO:0000313" key="2">
    <source>
        <dbReference type="Proteomes" id="UP001145114"/>
    </source>
</evidence>
<dbReference type="EMBL" id="JAMZIH010006128">
    <property type="protein sequence ID" value="KAJ1674251.1"/>
    <property type="molecule type" value="Genomic_DNA"/>
</dbReference>